<gene>
    <name evidence="3" type="ORF">VaNZ11_002893</name>
</gene>
<feature type="region of interest" description="Disordered" evidence="1">
    <location>
        <begin position="262"/>
        <end position="305"/>
    </location>
</feature>
<name>A0ABQ5RT96_9CHLO</name>
<keyword evidence="2" id="KW-0732">Signal</keyword>
<accession>A0ABQ5RT96</accession>
<evidence type="ECO:0000313" key="3">
    <source>
        <dbReference type="EMBL" id="GLI60689.1"/>
    </source>
</evidence>
<protein>
    <recommendedName>
        <fullName evidence="5">Methyltransferase domain-containing protein</fullName>
    </recommendedName>
</protein>
<feature type="region of interest" description="Disordered" evidence="1">
    <location>
        <begin position="337"/>
        <end position="411"/>
    </location>
</feature>
<dbReference type="EMBL" id="BSDZ01000008">
    <property type="protein sequence ID" value="GLI60689.1"/>
    <property type="molecule type" value="Genomic_DNA"/>
</dbReference>
<evidence type="ECO:0008006" key="5">
    <source>
        <dbReference type="Google" id="ProtNLM"/>
    </source>
</evidence>
<dbReference type="InterPro" id="IPR029063">
    <property type="entry name" value="SAM-dependent_MTases_sf"/>
</dbReference>
<evidence type="ECO:0000313" key="4">
    <source>
        <dbReference type="Proteomes" id="UP001165090"/>
    </source>
</evidence>
<organism evidence="3 4">
    <name type="scientific">Volvox africanus</name>
    <dbReference type="NCBI Taxonomy" id="51714"/>
    <lineage>
        <taxon>Eukaryota</taxon>
        <taxon>Viridiplantae</taxon>
        <taxon>Chlorophyta</taxon>
        <taxon>core chlorophytes</taxon>
        <taxon>Chlorophyceae</taxon>
        <taxon>CS clade</taxon>
        <taxon>Chlamydomonadales</taxon>
        <taxon>Volvocaceae</taxon>
        <taxon>Volvox</taxon>
    </lineage>
</organism>
<comment type="caution">
    <text evidence="3">The sequence shown here is derived from an EMBL/GenBank/DDBJ whole genome shotgun (WGS) entry which is preliminary data.</text>
</comment>
<dbReference type="Gene3D" id="3.40.50.150">
    <property type="entry name" value="Vaccinia Virus protein VP39"/>
    <property type="match status" value="1"/>
</dbReference>
<reference evidence="3 4" key="1">
    <citation type="journal article" date="2023" name="IScience">
        <title>Expanded male sex-determining region conserved during the evolution of homothallism in the green alga Volvox.</title>
        <authorList>
            <person name="Yamamoto K."/>
            <person name="Matsuzaki R."/>
            <person name="Mahakham W."/>
            <person name="Heman W."/>
            <person name="Sekimoto H."/>
            <person name="Kawachi M."/>
            <person name="Minakuchi Y."/>
            <person name="Toyoda A."/>
            <person name="Nozaki H."/>
        </authorList>
    </citation>
    <scope>NUCLEOTIDE SEQUENCE [LARGE SCALE GENOMIC DNA]</scope>
    <source>
        <strain evidence="3 4">NIES-4468</strain>
    </source>
</reference>
<feature type="chain" id="PRO_5045435223" description="Methyltransferase domain-containing protein" evidence="2">
    <location>
        <begin position="24"/>
        <end position="510"/>
    </location>
</feature>
<feature type="compositionally biased region" description="Pro residues" evidence="1">
    <location>
        <begin position="280"/>
        <end position="289"/>
    </location>
</feature>
<sequence length="510" mass="54511">MQEHCKPKLFVIIVIIVLKISRSQRNDRLKRGKSSMTAEPITAQAVEDAPQCGEQNVISITVGDIVDVKGFGRATVIEPMVQQPDDPYFGRYLVRYHEKGTTYWCRPALMRRMHPTKKRILVARSTSAYRDAIMHNIDWPDVCLEIGCHEGLTTNIISNRASFVTGVDTAETVVGIAQRRHPHLTFHKLDGLRVDATRALSTTGTFTRICIDISGKAPLELVCQMIVTQASAFPEASLIVKNEELFDELAARELRHIQASAHQHHSWASSREVVTNAPRVQPPGQPVPGPKGRLNGASPPVLSTPTLTRDEHKMLMRASAVAAQQQRSLLPQMQVQEALAQPEAGTTTSISASGPDPVSVPEGAADPAPAECTDAGPGGKPVDSATTNNSPSAVAAQPGGNVTGGGDSSAVSPAMVAKTACGSASTSASTEGRLEMLLGQALLSECEVFRHQFQLPRTRPKRLSGTFHAGAKISEKQKSPAVEATACSGLSARAPPQVLAALPPANQRDG</sequence>
<keyword evidence="4" id="KW-1185">Reference proteome</keyword>
<dbReference type="SUPFAM" id="SSF53335">
    <property type="entry name" value="S-adenosyl-L-methionine-dependent methyltransferases"/>
    <property type="match status" value="1"/>
</dbReference>
<evidence type="ECO:0000256" key="1">
    <source>
        <dbReference type="SAM" id="MobiDB-lite"/>
    </source>
</evidence>
<proteinExistence type="predicted"/>
<feature type="non-terminal residue" evidence="3">
    <location>
        <position position="510"/>
    </location>
</feature>
<feature type="signal peptide" evidence="2">
    <location>
        <begin position="1"/>
        <end position="23"/>
    </location>
</feature>
<evidence type="ECO:0000256" key="2">
    <source>
        <dbReference type="SAM" id="SignalP"/>
    </source>
</evidence>
<dbReference type="Proteomes" id="UP001165090">
    <property type="component" value="Unassembled WGS sequence"/>
</dbReference>